<dbReference type="InterPro" id="IPR050109">
    <property type="entry name" value="HTH-type_TetR-like_transc_reg"/>
</dbReference>
<dbReference type="InterPro" id="IPR001647">
    <property type="entry name" value="HTH_TetR"/>
</dbReference>
<gene>
    <name evidence="6" type="ORF">H9826_06050</name>
</gene>
<sequence>MDIENKSRRQLQSEQTKDRLFHAAMELLAERNFDDITIRDIVARAEVSIGTFYNYYSTKMEVFYEAYRIADHYFAETVAPLLSQGTVLERIMSFFDYYAHYSSDLTDLRMTKLLYNPDNTLFCRDPHQGMVGVLLQIIHKGLDEGALVSGDSAEEIAEYLMVAVRGLVYNWCTRDGSYDLAASTRRFVHRLLAYYLPASAKPV</sequence>
<dbReference type="PRINTS" id="PR00455">
    <property type="entry name" value="HTHTETR"/>
</dbReference>
<evidence type="ECO:0000256" key="1">
    <source>
        <dbReference type="ARBA" id="ARBA00023015"/>
    </source>
</evidence>
<keyword evidence="3" id="KW-0804">Transcription</keyword>
<proteinExistence type="predicted"/>
<reference evidence="6" key="1">
    <citation type="journal article" date="2021" name="PeerJ">
        <title>Extensive microbial diversity within the chicken gut microbiome revealed by metagenomics and culture.</title>
        <authorList>
            <person name="Gilroy R."/>
            <person name="Ravi A."/>
            <person name="Getino M."/>
            <person name="Pursley I."/>
            <person name="Horton D.L."/>
            <person name="Alikhan N.F."/>
            <person name="Baker D."/>
            <person name="Gharbi K."/>
            <person name="Hall N."/>
            <person name="Watson M."/>
            <person name="Adriaenssens E.M."/>
            <person name="Foster-Nyarko E."/>
            <person name="Jarju S."/>
            <person name="Secka A."/>
            <person name="Antonio M."/>
            <person name="Oren A."/>
            <person name="Chaudhuri R.R."/>
            <person name="La Ragione R."/>
            <person name="Hildebrand F."/>
            <person name="Pallen M.J."/>
        </authorList>
    </citation>
    <scope>NUCLEOTIDE SEQUENCE</scope>
    <source>
        <strain evidence="6">CHK33-7979</strain>
    </source>
</reference>
<dbReference type="SUPFAM" id="SSF46689">
    <property type="entry name" value="Homeodomain-like"/>
    <property type="match status" value="1"/>
</dbReference>
<evidence type="ECO:0000259" key="5">
    <source>
        <dbReference type="PROSITE" id="PS50977"/>
    </source>
</evidence>
<dbReference type="GO" id="GO:0000976">
    <property type="term" value="F:transcription cis-regulatory region binding"/>
    <property type="evidence" value="ECO:0007669"/>
    <property type="project" value="TreeGrafter"/>
</dbReference>
<keyword evidence="1" id="KW-0805">Transcription regulation</keyword>
<dbReference type="PROSITE" id="PS50977">
    <property type="entry name" value="HTH_TETR_2"/>
    <property type="match status" value="1"/>
</dbReference>
<name>A0A9D1Z4I8_9FIRM</name>
<dbReference type="InterPro" id="IPR009057">
    <property type="entry name" value="Homeodomain-like_sf"/>
</dbReference>
<dbReference type="Proteomes" id="UP000886824">
    <property type="component" value="Unassembled WGS sequence"/>
</dbReference>
<comment type="caution">
    <text evidence="6">The sequence shown here is derived from an EMBL/GenBank/DDBJ whole genome shotgun (WGS) entry which is preliminary data.</text>
</comment>
<organism evidence="6 7">
    <name type="scientific">Candidatus Intestinimonas merdavium</name>
    <dbReference type="NCBI Taxonomy" id="2838622"/>
    <lineage>
        <taxon>Bacteria</taxon>
        <taxon>Bacillati</taxon>
        <taxon>Bacillota</taxon>
        <taxon>Clostridia</taxon>
        <taxon>Eubacteriales</taxon>
        <taxon>Intestinimonas</taxon>
    </lineage>
</organism>
<dbReference type="AlphaFoldDB" id="A0A9D1Z4I8"/>
<evidence type="ECO:0000313" key="7">
    <source>
        <dbReference type="Proteomes" id="UP000886824"/>
    </source>
</evidence>
<dbReference type="GO" id="GO:0003700">
    <property type="term" value="F:DNA-binding transcription factor activity"/>
    <property type="evidence" value="ECO:0007669"/>
    <property type="project" value="TreeGrafter"/>
</dbReference>
<evidence type="ECO:0000313" key="6">
    <source>
        <dbReference type="EMBL" id="HIY73520.1"/>
    </source>
</evidence>
<evidence type="ECO:0000256" key="2">
    <source>
        <dbReference type="ARBA" id="ARBA00023125"/>
    </source>
</evidence>
<dbReference type="SUPFAM" id="SSF48498">
    <property type="entry name" value="Tetracyclin repressor-like, C-terminal domain"/>
    <property type="match status" value="1"/>
</dbReference>
<accession>A0A9D1Z4I8</accession>
<dbReference type="Pfam" id="PF00440">
    <property type="entry name" value="TetR_N"/>
    <property type="match status" value="1"/>
</dbReference>
<protein>
    <submittedName>
        <fullName evidence="6">TetR/AcrR family transcriptional regulator</fullName>
    </submittedName>
</protein>
<dbReference type="PANTHER" id="PTHR30055:SF234">
    <property type="entry name" value="HTH-TYPE TRANSCRIPTIONAL REGULATOR BETI"/>
    <property type="match status" value="1"/>
</dbReference>
<evidence type="ECO:0000256" key="3">
    <source>
        <dbReference type="ARBA" id="ARBA00023163"/>
    </source>
</evidence>
<reference evidence="6" key="2">
    <citation type="submission" date="2021-04" db="EMBL/GenBank/DDBJ databases">
        <authorList>
            <person name="Gilroy R."/>
        </authorList>
    </citation>
    <scope>NUCLEOTIDE SEQUENCE</scope>
    <source>
        <strain evidence="6">CHK33-7979</strain>
    </source>
</reference>
<dbReference type="InterPro" id="IPR036271">
    <property type="entry name" value="Tet_transcr_reg_TetR-rel_C_sf"/>
</dbReference>
<evidence type="ECO:0000256" key="4">
    <source>
        <dbReference type="PROSITE-ProRule" id="PRU00335"/>
    </source>
</evidence>
<feature type="domain" description="HTH tetR-type" evidence="5">
    <location>
        <begin position="14"/>
        <end position="74"/>
    </location>
</feature>
<keyword evidence="2 4" id="KW-0238">DNA-binding</keyword>
<dbReference type="EMBL" id="DXCX01000061">
    <property type="protein sequence ID" value="HIY73520.1"/>
    <property type="molecule type" value="Genomic_DNA"/>
</dbReference>
<feature type="DNA-binding region" description="H-T-H motif" evidence="4">
    <location>
        <begin position="37"/>
        <end position="56"/>
    </location>
</feature>
<dbReference type="PANTHER" id="PTHR30055">
    <property type="entry name" value="HTH-TYPE TRANSCRIPTIONAL REGULATOR RUTR"/>
    <property type="match status" value="1"/>
</dbReference>
<dbReference type="Gene3D" id="1.10.357.10">
    <property type="entry name" value="Tetracycline Repressor, domain 2"/>
    <property type="match status" value="1"/>
</dbReference>